<dbReference type="Proteomes" id="UP000266089">
    <property type="component" value="Unassembled WGS sequence"/>
</dbReference>
<dbReference type="EMBL" id="QWKX01000001">
    <property type="protein sequence ID" value="RIH80115.1"/>
    <property type="molecule type" value="Genomic_DNA"/>
</dbReference>
<name>A0A399E6M3_9DEIN</name>
<reference evidence="2 3" key="1">
    <citation type="submission" date="2018-08" db="EMBL/GenBank/DDBJ databases">
        <title>Meiothermus cateniformans JCM 15151 genome sequencing project.</title>
        <authorList>
            <person name="Da Costa M.S."/>
            <person name="Albuquerque L."/>
            <person name="Raposo P."/>
            <person name="Froufe H.J.C."/>
            <person name="Barroso C.S."/>
            <person name="Egas C."/>
        </authorList>
    </citation>
    <scope>NUCLEOTIDE SEQUENCE [LARGE SCALE GENOMIC DNA]</scope>
    <source>
        <strain evidence="2 3">JCM 15151</strain>
    </source>
</reference>
<accession>A0A399E6M3</accession>
<evidence type="ECO:0000313" key="2">
    <source>
        <dbReference type="EMBL" id="RIH80115.1"/>
    </source>
</evidence>
<dbReference type="AlphaFoldDB" id="A0A399E6M3"/>
<keyword evidence="1" id="KW-0472">Membrane</keyword>
<organism evidence="2 3">
    <name type="scientific">Meiothermus taiwanensis</name>
    <dbReference type="NCBI Taxonomy" id="172827"/>
    <lineage>
        <taxon>Bacteria</taxon>
        <taxon>Thermotogati</taxon>
        <taxon>Deinococcota</taxon>
        <taxon>Deinococci</taxon>
        <taxon>Thermales</taxon>
        <taxon>Thermaceae</taxon>
        <taxon>Meiothermus</taxon>
    </lineage>
</organism>
<feature type="transmembrane region" description="Helical" evidence="1">
    <location>
        <begin position="37"/>
        <end position="63"/>
    </location>
</feature>
<sequence>MGRALVVLAFLWVVALAGFLALRRTPKTSPLWGLRDFFWLLLQALSVVSLLVIVALATGLITLQWNPFTPAN</sequence>
<gene>
    <name evidence="2" type="ORF">Mcate_00086</name>
</gene>
<keyword evidence="1" id="KW-0812">Transmembrane</keyword>
<proteinExistence type="predicted"/>
<evidence type="ECO:0000313" key="3">
    <source>
        <dbReference type="Proteomes" id="UP000266089"/>
    </source>
</evidence>
<comment type="caution">
    <text evidence="2">The sequence shown here is derived from an EMBL/GenBank/DDBJ whole genome shotgun (WGS) entry which is preliminary data.</text>
</comment>
<dbReference type="RefSeq" id="WP_027886533.1">
    <property type="nucleotide sequence ID" value="NZ_JBHSXZ010000016.1"/>
</dbReference>
<keyword evidence="1" id="KW-1133">Transmembrane helix</keyword>
<protein>
    <submittedName>
        <fullName evidence="2">Uncharacterized protein</fullName>
    </submittedName>
</protein>
<evidence type="ECO:0000256" key="1">
    <source>
        <dbReference type="SAM" id="Phobius"/>
    </source>
</evidence>